<protein>
    <submittedName>
        <fullName evidence="5">Transcriptional repressor, CopY family</fullName>
    </submittedName>
</protein>
<keyword evidence="4" id="KW-0804">Transcription</keyword>
<dbReference type="InterPro" id="IPR036390">
    <property type="entry name" value="WH_DNA-bd_sf"/>
</dbReference>
<dbReference type="RefSeq" id="WP_223303487.1">
    <property type="nucleotide sequence ID" value="NZ_JQED01000003.1"/>
</dbReference>
<dbReference type="GO" id="GO:0003677">
    <property type="term" value="F:DNA binding"/>
    <property type="evidence" value="ECO:0007669"/>
    <property type="project" value="UniProtKB-KW"/>
</dbReference>
<dbReference type="EMBL" id="JQED01000003">
    <property type="protein sequence ID" value="KGJ95239.1"/>
    <property type="molecule type" value="Genomic_DNA"/>
</dbReference>
<dbReference type="Gene3D" id="1.10.10.10">
    <property type="entry name" value="Winged helix-like DNA-binding domain superfamily/Winged helix DNA-binding domain"/>
    <property type="match status" value="1"/>
</dbReference>
<keyword evidence="2" id="KW-0805">Transcription regulation</keyword>
<evidence type="ECO:0000256" key="4">
    <source>
        <dbReference type="ARBA" id="ARBA00023163"/>
    </source>
</evidence>
<dbReference type="PIRSF" id="PIRSF019455">
    <property type="entry name" value="CopR_AtkY"/>
    <property type="match status" value="1"/>
</dbReference>
<accession>A0A099KWX9</accession>
<dbReference type="GO" id="GO:0045892">
    <property type="term" value="P:negative regulation of DNA-templated transcription"/>
    <property type="evidence" value="ECO:0007669"/>
    <property type="project" value="InterPro"/>
</dbReference>
<name>A0A099KWX9_COLPS</name>
<reference evidence="5 6" key="1">
    <citation type="submission" date="2014-08" db="EMBL/GenBank/DDBJ databases">
        <title>Genomic and Phenotypic Diversity of Colwellia psychrerythraea strains from Disparate Marine Basins.</title>
        <authorList>
            <person name="Techtmann S.M."/>
            <person name="Stelling S.C."/>
            <person name="Utturkar S.M."/>
            <person name="Alshibli N."/>
            <person name="Harris A."/>
            <person name="Brown S.D."/>
            <person name="Hazen T.C."/>
        </authorList>
    </citation>
    <scope>NUCLEOTIDE SEQUENCE [LARGE SCALE GENOMIC DNA]</scope>
    <source>
        <strain evidence="5 6">ND2E</strain>
    </source>
</reference>
<dbReference type="Pfam" id="PF03965">
    <property type="entry name" value="Penicillinase_R"/>
    <property type="match status" value="1"/>
</dbReference>
<dbReference type="SUPFAM" id="SSF46785">
    <property type="entry name" value="Winged helix' DNA-binding domain"/>
    <property type="match status" value="1"/>
</dbReference>
<sequence length="142" mass="16518">MAGVTLKQLITHVIYREKAMEVSKAEFEILNAIWAEYPCTAKDVVDRLNQQDSWHEKTVKTLLGRLVKKQAISFEKRSRHYLYQPLIDKNEYIIKESDNFLKRLFGGKVSPLVASFAKSEKLSQNDVDELKKIISDWEQSND</sequence>
<dbReference type="Gene3D" id="1.10.4040.10">
    <property type="entry name" value="Penicillinase repressor domain"/>
    <property type="match status" value="1"/>
</dbReference>
<organism evidence="5 6">
    <name type="scientific">Colwellia psychrerythraea</name>
    <name type="common">Vibrio psychroerythus</name>
    <dbReference type="NCBI Taxonomy" id="28229"/>
    <lineage>
        <taxon>Bacteria</taxon>
        <taxon>Pseudomonadati</taxon>
        <taxon>Pseudomonadota</taxon>
        <taxon>Gammaproteobacteria</taxon>
        <taxon>Alteromonadales</taxon>
        <taxon>Colwelliaceae</taxon>
        <taxon>Colwellia</taxon>
    </lineage>
</organism>
<proteinExistence type="inferred from homology"/>
<gene>
    <name evidence="5" type="ORF">ND2E_1021</name>
</gene>
<dbReference type="Proteomes" id="UP000029843">
    <property type="component" value="Unassembled WGS sequence"/>
</dbReference>
<evidence type="ECO:0000256" key="2">
    <source>
        <dbReference type="ARBA" id="ARBA00023015"/>
    </source>
</evidence>
<keyword evidence="3" id="KW-0238">DNA-binding</keyword>
<dbReference type="InterPro" id="IPR005650">
    <property type="entry name" value="BlaI_family"/>
</dbReference>
<evidence type="ECO:0000313" key="5">
    <source>
        <dbReference type="EMBL" id="KGJ95239.1"/>
    </source>
</evidence>
<dbReference type="AlphaFoldDB" id="A0A099KWX9"/>
<dbReference type="PATRIC" id="fig|28229.4.peg.4"/>
<dbReference type="InterPro" id="IPR036388">
    <property type="entry name" value="WH-like_DNA-bd_sf"/>
</dbReference>
<comment type="caution">
    <text evidence="5">The sequence shown here is derived from an EMBL/GenBank/DDBJ whole genome shotgun (WGS) entry which is preliminary data.</text>
</comment>
<comment type="similarity">
    <text evidence="1">Belongs to the BlaI transcriptional regulatory family.</text>
</comment>
<evidence type="ECO:0000313" key="6">
    <source>
        <dbReference type="Proteomes" id="UP000029843"/>
    </source>
</evidence>
<evidence type="ECO:0000256" key="1">
    <source>
        <dbReference type="ARBA" id="ARBA00011046"/>
    </source>
</evidence>
<evidence type="ECO:0000256" key="3">
    <source>
        <dbReference type="ARBA" id="ARBA00023125"/>
    </source>
</evidence>